<accession>A0A918M211</accession>
<name>A0A918M211_9ACTN</name>
<dbReference type="RefSeq" id="WP_189718507.1">
    <property type="nucleotide sequence ID" value="NZ_BMSA01000067.1"/>
</dbReference>
<keyword evidence="1" id="KW-0472">Membrane</keyword>
<comment type="caution">
    <text evidence="2">The sequence shown here is derived from an EMBL/GenBank/DDBJ whole genome shotgun (WGS) entry which is preliminary data.</text>
</comment>
<keyword evidence="3" id="KW-1185">Reference proteome</keyword>
<reference evidence="2" key="1">
    <citation type="journal article" date="2014" name="Int. J. Syst. Evol. Microbiol.">
        <title>Complete genome sequence of Corynebacterium casei LMG S-19264T (=DSM 44701T), isolated from a smear-ripened cheese.</title>
        <authorList>
            <consortium name="US DOE Joint Genome Institute (JGI-PGF)"/>
            <person name="Walter F."/>
            <person name="Albersmeier A."/>
            <person name="Kalinowski J."/>
            <person name="Ruckert C."/>
        </authorList>
    </citation>
    <scope>NUCLEOTIDE SEQUENCE</scope>
    <source>
        <strain evidence="2">JCM 4125</strain>
    </source>
</reference>
<keyword evidence="1" id="KW-1133">Transmembrane helix</keyword>
<gene>
    <name evidence="2" type="ORF">GCM10010226_91560</name>
</gene>
<evidence type="ECO:0000256" key="1">
    <source>
        <dbReference type="SAM" id="Phobius"/>
    </source>
</evidence>
<sequence length="190" mass="20110">MTSGSNPGAESGEASVVLARFDSYRHAEHMLASLGRGFRTEARKGGTTAVVVRSNPDGSLRVTVSRVLSAGDFMYTLIRVSLSWVVGFIGLFSMLRGAKSGVHAARVRKGHTGSDEHRAHELLAEVGPHGALVLVRCKDHRTRQMVAAAAADSAEGSWDGSLAEFLAALDPSSADDWVRAAVGEPPSTNR</sequence>
<feature type="transmembrane region" description="Helical" evidence="1">
    <location>
        <begin position="73"/>
        <end position="95"/>
    </location>
</feature>
<reference evidence="2" key="2">
    <citation type="submission" date="2020-09" db="EMBL/GenBank/DDBJ databases">
        <authorList>
            <person name="Sun Q."/>
            <person name="Ohkuma M."/>
        </authorList>
    </citation>
    <scope>NUCLEOTIDE SEQUENCE</scope>
    <source>
        <strain evidence="2">JCM 4125</strain>
    </source>
</reference>
<protein>
    <submittedName>
        <fullName evidence="2">Uncharacterized protein</fullName>
    </submittedName>
</protein>
<dbReference type="Proteomes" id="UP000646776">
    <property type="component" value="Unassembled WGS sequence"/>
</dbReference>
<keyword evidence="1" id="KW-0812">Transmembrane</keyword>
<dbReference type="AlphaFoldDB" id="A0A918M211"/>
<proteinExistence type="predicted"/>
<evidence type="ECO:0000313" key="2">
    <source>
        <dbReference type="EMBL" id="GGU00364.1"/>
    </source>
</evidence>
<dbReference type="EMBL" id="BMSA01000067">
    <property type="protein sequence ID" value="GGU00364.1"/>
    <property type="molecule type" value="Genomic_DNA"/>
</dbReference>
<organism evidence="2 3">
    <name type="scientific">Streptomyces phaeofaciens</name>
    <dbReference type="NCBI Taxonomy" id="68254"/>
    <lineage>
        <taxon>Bacteria</taxon>
        <taxon>Bacillati</taxon>
        <taxon>Actinomycetota</taxon>
        <taxon>Actinomycetes</taxon>
        <taxon>Kitasatosporales</taxon>
        <taxon>Streptomycetaceae</taxon>
        <taxon>Streptomyces</taxon>
    </lineage>
</organism>
<evidence type="ECO:0000313" key="3">
    <source>
        <dbReference type="Proteomes" id="UP000646776"/>
    </source>
</evidence>